<evidence type="ECO:0000313" key="3">
    <source>
        <dbReference type="EMBL" id="GAF97522.1"/>
    </source>
</evidence>
<dbReference type="PANTHER" id="PTHR30624:SF0">
    <property type="entry name" value="METALLOPROTEASE SLR0863"/>
    <property type="match status" value="1"/>
</dbReference>
<dbReference type="GO" id="GO:0006508">
    <property type="term" value="P:proteolysis"/>
    <property type="evidence" value="ECO:0007669"/>
    <property type="project" value="InterPro"/>
</dbReference>
<evidence type="ECO:0000256" key="1">
    <source>
        <dbReference type="ARBA" id="ARBA00005836"/>
    </source>
</evidence>
<dbReference type="EMBL" id="BARS01017410">
    <property type="protein sequence ID" value="GAF97522.1"/>
    <property type="molecule type" value="Genomic_DNA"/>
</dbReference>
<dbReference type="InterPro" id="IPR045569">
    <property type="entry name" value="Metalloprtase-TldD/E_C"/>
</dbReference>
<comment type="similarity">
    <text evidence="1">Belongs to the peptidase U62 family.</text>
</comment>
<dbReference type="GO" id="GO:0008237">
    <property type="term" value="F:metallopeptidase activity"/>
    <property type="evidence" value="ECO:0007669"/>
    <property type="project" value="InterPro"/>
</dbReference>
<dbReference type="AlphaFoldDB" id="X0UB01"/>
<dbReference type="InterPro" id="IPR051463">
    <property type="entry name" value="Peptidase_U62_metallo"/>
</dbReference>
<evidence type="ECO:0000259" key="2">
    <source>
        <dbReference type="Pfam" id="PF19289"/>
    </source>
</evidence>
<dbReference type="InterPro" id="IPR036059">
    <property type="entry name" value="TldD/PmbA_sf"/>
</dbReference>
<sequence>YLYPPIIRMRNTFFEPGSRSEEEVFEGIDFGYLCADLRGGQAQLNASFQVGIQEAYEIVDGELGRPVTDLSISGIATDSLFKIEAVSREEFSFGAGRCGKGQEAFIADGGPNIRFGKGGITFGGRG</sequence>
<protein>
    <recommendedName>
        <fullName evidence="2">Metalloprotease TldD/E C-terminal domain-containing protein</fullName>
    </recommendedName>
</protein>
<dbReference type="GO" id="GO:0005829">
    <property type="term" value="C:cytosol"/>
    <property type="evidence" value="ECO:0007669"/>
    <property type="project" value="TreeGrafter"/>
</dbReference>
<gene>
    <name evidence="3" type="ORF">S01H1_28480</name>
</gene>
<feature type="domain" description="Metalloprotease TldD/E C-terminal" evidence="2">
    <location>
        <begin position="3"/>
        <end position="115"/>
    </location>
</feature>
<feature type="non-terminal residue" evidence="3">
    <location>
        <position position="1"/>
    </location>
</feature>
<dbReference type="SUPFAM" id="SSF111283">
    <property type="entry name" value="Putative modulator of DNA gyrase, PmbA/TldD"/>
    <property type="match status" value="1"/>
</dbReference>
<accession>X0UB01</accession>
<name>X0UB01_9ZZZZ</name>
<comment type="caution">
    <text evidence="3">The sequence shown here is derived from an EMBL/GenBank/DDBJ whole genome shotgun (WGS) entry which is preliminary data.</text>
</comment>
<organism evidence="3">
    <name type="scientific">marine sediment metagenome</name>
    <dbReference type="NCBI Taxonomy" id="412755"/>
    <lineage>
        <taxon>unclassified sequences</taxon>
        <taxon>metagenomes</taxon>
        <taxon>ecological metagenomes</taxon>
    </lineage>
</organism>
<reference evidence="3" key="1">
    <citation type="journal article" date="2014" name="Front. Microbiol.">
        <title>High frequency of phylogenetically diverse reductive dehalogenase-homologous genes in deep subseafloor sedimentary metagenomes.</title>
        <authorList>
            <person name="Kawai M."/>
            <person name="Futagami T."/>
            <person name="Toyoda A."/>
            <person name="Takaki Y."/>
            <person name="Nishi S."/>
            <person name="Hori S."/>
            <person name="Arai W."/>
            <person name="Tsubouchi T."/>
            <person name="Morono Y."/>
            <person name="Uchiyama I."/>
            <person name="Ito T."/>
            <person name="Fujiyama A."/>
            <person name="Inagaki F."/>
            <person name="Takami H."/>
        </authorList>
    </citation>
    <scope>NUCLEOTIDE SEQUENCE</scope>
    <source>
        <strain evidence="3">Expedition CK06-06</strain>
    </source>
</reference>
<dbReference type="Pfam" id="PF19289">
    <property type="entry name" value="PmbA_TldD_3rd"/>
    <property type="match status" value="1"/>
</dbReference>
<proteinExistence type="inferred from homology"/>
<dbReference type="PANTHER" id="PTHR30624">
    <property type="entry name" value="UNCHARACTERIZED PROTEIN TLDD AND PMBA"/>
    <property type="match status" value="1"/>
</dbReference>